<feature type="compositionally biased region" description="Basic and acidic residues" evidence="1">
    <location>
        <begin position="29"/>
        <end position="54"/>
    </location>
</feature>
<feature type="region of interest" description="Disordered" evidence="1">
    <location>
        <begin position="1"/>
        <end position="91"/>
    </location>
</feature>
<sequence>MTENTGGNASDNEYQSETVEPQDSGEEANDIRFSEEQRLIREQAHGVQAEKQDIPEGVPGLDEAAAGIDVPDADLRGGDASDDPAFNGKEQ</sequence>
<proteinExistence type="predicted"/>
<gene>
    <name evidence="2" type="ORF">GCM10009849_16150</name>
</gene>
<evidence type="ECO:0000256" key="1">
    <source>
        <dbReference type="SAM" id="MobiDB-lite"/>
    </source>
</evidence>
<comment type="caution">
    <text evidence="2">The sequence shown here is derived from an EMBL/GenBank/DDBJ whole genome shotgun (WGS) entry which is preliminary data.</text>
</comment>
<reference evidence="2 3" key="1">
    <citation type="journal article" date="2019" name="Int. J. Syst. Evol. Microbiol.">
        <title>The Global Catalogue of Microorganisms (GCM) 10K type strain sequencing project: providing services to taxonomists for standard genome sequencing and annotation.</title>
        <authorList>
            <consortium name="The Broad Institute Genomics Platform"/>
            <consortium name="The Broad Institute Genome Sequencing Center for Infectious Disease"/>
            <person name="Wu L."/>
            <person name="Ma J."/>
        </authorList>
    </citation>
    <scope>NUCLEOTIDE SEQUENCE [LARGE SCALE GENOMIC DNA]</scope>
    <source>
        <strain evidence="2 3">JCM 16034</strain>
    </source>
</reference>
<keyword evidence="3" id="KW-1185">Reference proteome</keyword>
<accession>A0ABN3BRF2</accession>
<dbReference type="EMBL" id="BAAAQW010000004">
    <property type="protein sequence ID" value="GAA2199511.1"/>
    <property type="molecule type" value="Genomic_DNA"/>
</dbReference>
<feature type="compositionally biased region" description="Polar residues" evidence="1">
    <location>
        <begin position="1"/>
        <end position="21"/>
    </location>
</feature>
<dbReference type="Proteomes" id="UP001500432">
    <property type="component" value="Unassembled WGS sequence"/>
</dbReference>
<dbReference type="RefSeq" id="WP_344299194.1">
    <property type="nucleotide sequence ID" value="NZ_BAAAQW010000004.1"/>
</dbReference>
<evidence type="ECO:0000313" key="3">
    <source>
        <dbReference type="Proteomes" id="UP001500432"/>
    </source>
</evidence>
<name>A0ABN3BRF2_9MICC</name>
<organism evidence="2 3">
    <name type="scientific">Sinomonas flava</name>
    <dbReference type="NCBI Taxonomy" id="496857"/>
    <lineage>
        <taxon>Bacteria</taxon>
        <taxon>Bacillati</taxon>
        <taxon>Actinomycetota</taxon>
        <taxon>Actinomycetes</taxon>
        <taxon>Micrococcales</taxon>
        <taxon>Micrococcaceae</taxon>
        <taxon>Sinomonas</taxon>
    </lineage>
</organism>
<protein>
    <submittedName>
        <fullName evidence="2">Uncharacterized protein</fullName>
    </submittedName>
</protein>
<evidence type="ECO:0000313" key="2">
    <source>
        <dbReference type="EMBL" id="GAA2199511.1"/>
    </source>
</evidence>